<name>A0ABZ1GZ91_9ACTN</name>
<sequence length="74" mass="7564">MNHTSPAFLLLALALAILFSTVIAAIAFTLARWDGATIPAALTRSGVSFATGFTLCLTVLSALGSVSMVIAVPK</sequence>
<dbReference type="GeneID" id="91548875"/>
<dbReference type="EMBL" id="CP109134">
    <property type="protein sequence ID" value="WSD11210.1"/>
    <property type="molecule type" value="Genomic_DNA"/>
</dbReference>
<protein>
    <submittedName>
        <fullName evidence="2">Uncharacterized protein</fullName>
    </submittedName>
</protein>
<accession>A0ABZ1GZ91</accession>
<keyword evidence="1" id="KW-0472">Membrane</keyword>
<reference evidence="2 3" key="1">
    <citation type="submission" date="2022-10" db="EMBL/GenBank/DDBJ databases">
        <title>The complete genomes of actinobacterial strains from the NBC collection.</title>
        <authorList>
            <person name="Joergensen T.S."/>
            <person name="Alvarez Arevalo M."/>
            <person name="Sterndorff E.B."/>
            <person name="Faurdal D."/>
            <person name="Vuksanovic O."/>
            <person name="Mourched A.-S."/>
            <person name="Charusanti P."/>
            <person name="Shaw S."/>
            <person name="Blin K."/>
            <person name="Weber T."/>
        </authorList>
    </citation>
    <scope>NUCLEOTIDE SEQUENCE [LARGE SCALE GENOMIC DNA]</scope>
    <source>
        <strain evidence="2 3">NBC 01753</strain>
    </source>
</reference>
<organism evidence="2 3">
    <name type="scientific">Streptomyces hirsutus</name>
    <dbReference type="NCBI Taxonomy" id="35620"/>
    <lineage>
        <taxon>Bacteria</taxon>
        <taxon>Bacillati</taxon>
        <taxon>Actinomycetota</taxon>
        <taxon>Actinomycetes</taxon>
        <taxon>Kitasatosporales</taxon>
        <taxon>Streptomycetaceae</taxon>
        <taxon>Streptomyces</taxon>
    </lineage>
</organism>
<evidence type="ECO:0000256" key="1">
    <source>
        <dbReference type="SAM" id="Phobius"/>
    </source>
</evidence>
<evidence type="ECO:0000313" key="2">
    <source>
        <dbReference type="EMBL" id="WSD11210.1"/>
    </source>
</evidence>
<evidence type="ECO:0000313" key="3">
    <source>
        <dbReference type="Proteomes" id="UP001335325"/>
    </source>
</evidence>
<keyword evidence="1" id="KW-1133">Transmembrane helix</keyword>
<proteinExistence type="predicted"/>
<dbReference type="RefSeq" id="WP_326756855.1">
    <property type="nucleotide sequence ID" value="NZ_CP109134.1"/>
</dbReference>
<dbReference type="Proteomes" id="UP001335325">
    <property type="component" value="Chromosome"/>
</dbReference>
<feature type="transmembrane region" description="Helical" evidence="1">
    <location>
        <begin position="48"/>
        <end position="72"/>
    </location>
</feature>
<gene>
    <name evidence="2" type="ORF">OIE73_39880</name>
</gene>
<keyword evidence="3" id="KW-1185">Reference proteome</keyword>
<keyword evidence="1" id="KW-0812">Transmembrane</keyword>